<keyword evidence="2" id="KW-0051">Antiviral defense</keyword>
<evidence type="ECO:0000313" key="5">
    <source>
        <dbReference type="Proteomes" id="UP000018731"/>
    </source>
</evidence>
<sequence length="492" mass="54969">MAFLYGFGAVGLQDFIFRTNVLQEIIGASEIIKSIDDLGKDLQDFFRKNDISLNKNPEIILASAGNLRAIFDDEADLQKVVLHLPKLIAQHSYGLGIAQAVVKYDGDYASATSLLEQKLKIARNKLDFPLDFSHCILKHNPKTALPQAPNTQSDDKYRKIDKSTFQKLQAFDSFDKSNPNSINELSKLKNAKNKIALIYADGNALGNIVRNLSKDEMKSFSTALDNATKDAFAKSCTKIKDKYGEIKIREVICGGDDLVVVCSADIALDFAKAFLEHFENLTQNIHNNQNLTACAGIAFFNHKYPIHYALKLAKDLCKEAKIRSKALDLTNPPSSLMFHNIQSSAVQSFSAFIDDELSLGKNQGREHIVRLDFGAYFLHSQSRATIPTIEHLLSLVQIFRETDAPTSRLRQWLSMLDSSKNLADNELKQIAKIYANFATNHDSAFRNLHKDLSLSNLIIQKDGFSKTPIYDIISLISNTAQTSEIKKGDLDE</sequence>
<keyword evidence="5" id="KW-1185">Reference proteome</keyword>
<dbReference type="RefSeq" id="WP_023927338.1">
    <property type="nucleotide sequence ID" value="NZ_KI669454.1"/>
</dbReference>
<dbReference type="GO" id="GO:0051607">
    <property type="term" value="P:defense response to virus"/>
    <property type="evidence" value="ECO:0007669"/>
    <property type="project" value="UniProtKB-KW"/>
</dbReference>
<name>V8C9U5_9HELI</name>
<gene>
    <name evidence="4" type="ORF">HMPREF2086_00613</name>
</gene>
<feature type="domain" description="Cas10/Cmr2 second palm" evidence="3">
    <location>
        <begin position="195"/>
        <end position="323"/>
    </location>
</feature>
<dbReference type="Proteomes" id="UP000018731">
    <property type="component" value="Unassembled WGS sequence"/>
</dbReference>
<dbReference type="STRING" id="1357400.HMPREF2086_00613"/>
<reference evidence="4 5" key="1">
    <citation type="journal article" date="2014" name="Genome Announc.">
        <title>Draft genome sequences of six enterohepatic helicobacter species isolated from humans and one from rhesus macaques.</title>
        <authorList>
            <person name="Shen Z."/>
            <person name="Sheh A."/>
            <person name="Young S.K."/>
            <person name="Abouelliel A."/>
            <person name="Ward D.V."/>
            <person name="Earl A.M."/>
            <person name="Fox J.G."/>
        </authorList>
    </citation>
    <scope>NUCLEOTIDE SEQUENCE [LARGE SCALE GENOMIC DNA]</scope>
    <source>
        <strain evidence="4 5">MIT 99-5501</strain>
    </source>
</reference>
<protein>
    <recommendedName>
        <fullName evidence="3">Cas10/Cmr2 second palm domain-containing protein</fullName>
    </recommendedName>
</protein>
<dbReference type="Gene3D" id="3.30.70.270">
    <property type="match status" value="1"/>
</dbReference>
<evidence type="ECO:0000256" key="2">
    <source>
        <dbReference type="ARBA" id="ARBA00023118"/>
    </source>
</evidence>
<dbReference type="PANTHER" id="PTHR36528:SF1">
    <property type="entry name" value="CRISPR SYSTEM SINGLE-STRAND-SPECIFIC DEOXYRIBONUCLEASE CAS10_CSM1 (SUBTYPE III-A)"/>
    <property type="match status" value="1"/>
</dbReference>
<comment type="caution">
    <text evidence="4">The sequence shown here is derived from an EMBL/GenBank/DDBJ whole genome shotgun (WGS) entry which is preliminary data.</text>
</comment>
<dbReference type="OrthoDB" id="442064at2"/>
<evidence type="ECO:0000256" key="1">
    <source>
        <dbReference type="ARBA" id="ARBA00022741"/>
    </source>
</evidence>
<dbReference type="eggNOG" id="COG1353">
    <property type="taxonomic scope" value="Bacteria"/>
</dbReference>
<evidence type="ECO:0000259" key="3">
    <source>
        <dbReference type="Pfam" id="PF22335"/>
    </source>
</evidence>
<dbReference type="AlphaFoldDB" id="V8C9U5"/>
<dbReference type="InterPro" id="IPR052117">
    <property type="entry name" value="Cas10/Csm1_subtype-III-A"/>
</dbReference>
<evidence type="ECO:0000313" key="4">
    <source>
        <dbReference type="EMBL" id="ETD23867.1"/>
    </source>
</evidence>
<dbReference type="InterPro" id="IPR054767">
    <property type="entry name" value="Cas10-Cmr2_palm2"/>
</dbReference>
<dbReference type="HOGENOM" id="CLU_037606_1_0_7"/>
<accession>V8C9U5</accession>
<dbReference type="GO" id="GO:0000166">
    <property type="term" value="F:nucleotide binding"/>
    <property type="evidence" value="ECO:0007669"/>
    <property type="project" value="UniProtKB-KW"/>
</dbReference>
<dbReference type="EMBL" id="AZJI01000004">
    <property type="protein sequence ID" value="ETD23867.1"/>
    <property type="molecule type" value="Genomic_DNA"/>
</dbReference>
<dbReference type="Pfam" id="PF22335">
    <property type="entry name" value="Cas10-Cmr2_palm2"/>
    <property type="match status" value="1"/>
</dbReference>
<proteinExistence type="predicted"/>
<dbReference type="PATRIC" id="fig|1357400.3.peg.845"/>
<keyword evidence="1" id="KW-0547">Nucleotide-binding</keyword>
<organism evidence="4 5">
    <name type="scientific">Helicobacter macacae MIT 99-5501</name>
    <dbReference type="NCBI Taxonomy" id="1357400"/>
    <lineage>
        <taxon>Bacteria</taxon>
        <taxon>Pseudomonadati</taxon>
        <taxon>Campylobacterota</taxon>
        <taxon>Epsilonproteobacteria</taxon>
        <taxon>Campylobacterales</taxon>
        <taxon>Helicobacteraceae</taxon>
        <taxon>Helicobacter</taxon>
    </lineage>
</organism>
<dbReference type="PANTHER" id="PTHR36528">
    <property type="entry name" value="CRISPR SYSTEM SINGLE-STRAND-SPECIFIC DEOXYRIBONUCLEASE CAS10/CSM1 (SUBTYPE III-A)"/>
    <property type="match status" value="1"/>
</dbReference>
<dbReference type="InterPro" id="IPR043128">
    <property type="entry name" value="Rev_trsase/Diguanyl_cyclase"/>
</dbReference>